<keyword evidence="3" id="KW-1185">Reference proteome</keyword>
<sequence>MEPWSGLRRGSRRKLVFLTGLPPLRYLLWFYLALQRANDLQYKFSGSVGVVFFKTTAQKR</sequence>
<evidence type="ECO:0000313" key="2">
    <source>
        <dbReference type="EMBL" id="KAF4037033.1"/>
    </source>
</evidence>
<evidence type="ECO:0000313" key="3">
    <source>
        <dbReference type="Proteomes" id="UP000602510"/>
    </source>
</evidence>
<comment type="caution">
    <text evidence="2">The sequence shown here is derived from an EMBL/GenBank/DDBJ whole genome shotgun (WGS) entry which is preliminary data.</text>
</comment>
<keyword evidence="1" id="KW-0472">Membrane</keyword>
<name>A0A833SS71_PHYIN</name>
<dbReference type="AlphaFoldDB" id="A0A833SS71"/>
<reference evidence="2" key="1">
    <citation type="submission" date="2020-04" db="EMBL/GenBank/DDBJ databases">
        <title>Hybrid Assembly of Korean Phytophthora infestans isolates.</title>
        <authorList>
            <person name="Prokchorchik M."/>
            <person name="Lee Y."/>
            <person name="Seo J."/>
            <person name="Cho J.-H."/>
            <person name="Park Y.-E."/>
            <person name="Jang D.-C."/>
            <person name="Im J.-S."/>
            <person name="Choi J.-G."/>
            <person name="Park H.-J."/>
            <person name="Lee G.-B."/>
            <person name="Lee Y.-G."/>
            <person name="Hong S.-Y."/>
            <person name="Cho K."/>
            <person name="Sohn K.H."/>
        </authorList>
    </citation>
    <scope>NUCLEOTIDE SEQUENCE</scope>
    <source>
        <strain evidence="2">KR_1_A1</strain>
    </source>
</reference>
<keyword evidence="1" id="KW-1133">Transmembrane helix</keyword>
<evidence type="ECO:0000256" key="1">
    <source>
        <dbReference type="SAM" id="Phobius"/>
    </source>
</evidence>
<gene>
    <name evidence="2" type="ORF">GN244_ATG10883</name>
</gene>
<dbReference type="EMBL" id="WSZM01000252">
    <property type="protein sequence ID" value="KAF4037033.1"/>
    <property type="molecule type" value="Genomic_DNA"/>
</dbReference>
<keyword evidence="1" id="KW-0812">Transmembrane</keyword>
<organism evidence="2 3">
    <name type="scientific">Phytophthora infestans</name>
    <name type="common">Potato late blight agent</name>
    <name type="synonym">Botrytis infestans</name>
    <dbReference type="NCBI Taxonomy" id="4787"/>
    <lineage>
        <taxon>Eukaryota</taxon>
        <taxon>Sar</taxon>
        <taxon>Stramenopiles</taxon>
        <taxon>Oomycota</taxon>
        <taxon>Peronosporomycetes</taxon>
        <taxon>Peronosporales</taxon>
        <taxon>Peronosporaceae</taxon>
        <taxon>Phytophthora</taxon>
    </lineage>
</organism>
<dbReference type="Proteomes" id="UP000602510">
    <property type="component" value="Unassembled WGS sequence"/>
</dbReference>
<feature type="transmembrane region" description="Helical" evidence="1">
    <location>
        <begin position="15"/>
        <end position="34"/>
    </location>
</feature>
<proteinExistence type="predicted"/>
<accession>A0A833SS71</accession>
<protein>
    <submittedName>
        <fullName evidence="2">Uncharacterized protein</fullName>
    </submittedName>
</protein>